<sequence length="466" mass="51663">MFQDTGSQCDIIPTPKKEASPLLFSSSSSFPSPSSPSSAGYHPPSSPNLSSSEDDYQKNSEPDMDEPVTPIHKENKFIVFMTCLTKLLTWCHCPDCGSFDISNCHNVFGSLLVITLSCASCYKKVTWNSQPYIGSTPAGNILLSASILLSGATAGKVLRVMRTMALATISSRTYFRHQRTVLLPVVQRSNECGGSYHMEKTGLERSLAHLERQGLAVGTMVTDRHRQIAKWLRETYPHIEHLYDIWHVAKGFSKKLLAASNERECQVLRPWIKSVVNHMYWCAVSTPSGQGAQIVAKWESVVSHVQNVHTGHGDLFPVMHPWQAGGEGVPQEMAGTIIQGSSEIGDATKPCVKIFLSYLGAAKHHQWRDSTASLSSLRRRCTSSPNQECFVGKILIAALHYNENANRVQDVTKTGEARFSINYPKGRKGAAVLRRVLESPTYEYAQELLEEIVKECTDKENVDAEF</sequence>
<dbReference type="PANTHER" id="PTHR31751:SF42">
    <property type="entry name" value="PROTEIN CBG10204"/>
    <property type="match status" value="1"/>
</dbReference>
<evidence type="ECO:0000313" key="2">
    <source>
        <dbReference type="EMBL" id="KAF3842781.1"/>
    </source>
</evidence>
<dbReference type="Proteomes" id="UP000518266">
    <property type="component" value="Unassembled WGS sequence"/>
</dbReference>
<name>A0A7J5Y133_DISMA</name>
<protein>
    <submittedName>
        <fullName evidence="2">Uncharacterized protein</fullName>
    </submittedName>
</protein>
<reference evidence="2 3" key="1">
    <citation type="submission" date="2020-03" db="EMBL/GenBank/DDBJ databases">
        <title>Dissostichus mawsoni Genome sequencing and assembly.</title>
        <authorList>
            <person name="Park H."/>
        </authorList>
    </citation>
    <scope>NUCLEOTIDE SEQUENCE [LARGE SCALE GENOMIC DNA]</scope>
    <source>
        <strain evidence="2">DM0001</strain>
        <tissue evidence="2">Muscle</tissue>
    </source>
</reference>
<organism evidence="2 3">
    <name type="scientific">Dissostichus mawsoni</name>
    <name type="common">Antarctic cod</name>
    <dbReference type="NCBI Taxonomy" id="36200"/>
    <lineage>
        <taxon>Eukaryota</taxon>
        <taxon>Metazoa</taxon>
        <taxon>Chordata</taxon>
        <taxon>Craniata</taxon>
        <taxon>Vertebrata</taxon>
        <taxon>Euteleostomi</taxon>
        <taxon>Actinopterygii</taxon>
        <taxon>Neopterygii</taxon>
        <taxon>Teleostei</taxon>
        <taxon>Neoteleostei</taxon>
        <taxon>Acanthomorphata</taxon>
        <taxon>Eupercaria</taxon>
        <taxon>Perciformes</taxon>
        <taxon>Notothenioidei</taxon>
        <taxon>Nototheniidae</taxon>
        <taxon>Dissostichus</taxon>
    </lineage>
</organism>
<feature type="region of interest" description="Disordered" evidence="1">
    <location>
        <begin position="1"/>
        <end position="69"/>
    </location>
</feature>
<keyword evidence="3" id="KW-1185">Reference proteome</keyword>
<dbReference type="PANTHER" id="PTHR31751">
    <property type="entry name" value="SI:CH211-108C17.2-RELATED-RELATED"/>
    <property type="match status" value="1"/>
</dbReference>
<feature type="non-terminal residue" evidence="2">
    <location>
        <position position="466"/>
    </location>
</feature>
<gene>
    <name evidence="2" type="ORF">F7725_001630</name>
</gene>
<evidence type="ECO:0000313" key="3">
    <source>
        <dbReference type="Proteomes" id="UP000518266"/>
    </source>
</evidence>
<dbReference type="EMBL" id="JAAKFY010000018">
    <property type="protein sequence ID" value="KAF3842781.1"/>
    <property type="molecule type" value="Genomic_DNA"/>
</dbReference>
<feature type="compositionally biased region" description="Low complexity" evidence="1">
    <location>
        <begin position="20"/>
        <end position="43"/>
    </location>
</feature>
<dbReference type="OrthoDB" id="5987257at2759"/>
<comment type="caution">
    <text evidence="2">The sequence shown here is derived from an EMBL/GenBank/DDBJ whole genome shotgun (WGS) entry which is preliminary data.</text>
</comment>
<dbReference type="AlphaFoldDB" id="A0A7J5Y133"/>
<evidence type="ECO:0000256" key="1">
    <source>
        <dbReference type="SAM" id="MobiDB-lite"/>
    </source>
</evidence>
<proteinExistence type="predicted"/>
<accession>A0A7J5Y133</accession>